<sequence>MPYRVSMVCLGNICRSPVAEVVLREMVGAACAGLVARLPEMMAAR</sequence>
<dbReference type="Proteomes" id="UP001361570">
    <property type="component" value="Unassembled WGS sequence"/>
</dbReference>
<dbReference type="EMBL" id="JBAPLU010000024">
    <property type="protein sequence ID" value="MEI4273680.1"/>
    <property type="molecule type" value="Genomic_DNA"/>
</dbReference>
<dbReference type="RefSeq" id="WP_336405796.1">
    <property type="nucleotide sequence ID" value="NZ_JBAPLU010000024.1"/>
</dbReference>
<protein>
    <recommendedName>
        <fullName evidence="1">Phosphotyrosine protein phosphatase I domain-containing protein</fullName>
    </recommendedName>
</protein>
<comment type="caution">
    <text evidence="2">The sequence shown here is derived from an EMBL/GenBank/DDBJ whole genome shotgun (WGS) entry which is preliminary data.</text>
</comment>
<organism evidence="2 3">
    <name type="scientific">Klenkia sesuvii</name>
    <dbReference type="NCBI Taxonomy" id="3103137"/>
    <lineage>
        <taxon>Bacteria</taxon>
        <taxon>Bacillati</taxon>
        <taxon>Actinomycetota</taxon>
        <taxon>Actinomycetes</taxon>
        <taxon>Geodermatophilales</taxon>
        <taxon>Geodermatophilaceae</taxon>
        <taxon>Klenkia</taxon>
    </lineage>
</organism>
<dbReference type="Pfam" id="PF01451">
    <property type="entry name" value="LMWPc"/>
    <property type="match status" value="1"/>
</dbReference>
<evidence type="ECO:0000313" key="2">
    <source>
        <dbReference type="EMBL" id="MEI4273680.1"/>
    </source>
</evidence>
<dbReference type="InterPro" id="IPR036196">
    <property type="entry name" value="Ptyr_pPase_sf"/>
</dbReference>
<dbReference type="InterPro" id="IPR023485">
    <property type="entry name" value="Ptyr_pPase"/>
</dbReference>
<gene>
    <name evidence="2" type="ORF">TEK04_18320</name>
</gene>
<proteinExistence type="predicted"/>
<dbReference type="Gene3D" id="3.40.50.2300">
    <property type="match status" value="1"/>
</dbReference>
<feature type="domain" description="Phosphotyrosine protein phosphatase I" evidence="1">
    <location>
        <begin position="5"/>
        <end position="29"/>
    </location>
</feature>
<evidence type="ECO:0000259" key="1">
    <source>
        <dbReference type="Pfam" id="PF01451"/>
    </source>
</evidence>
<dbReference type="SUPFAM" id="SSF52788">
    <property type="entry name" value="Phosphotyrosine protein phosphatases I"/>
    <property type="match status" value="1"/>
</dbReference>
<reference evidence="2 3" key="1">
    <citation type="submission" date="2024-03" db="EMBL/GenBank/DDBJ databases">
        <title>Draft genome sequence of Klenkia sp. LSe6-5.</title>
        <authorList>
            <person name="Duangmal K."/>
            <person name="Chantavorakit T."/>
        </authorList>
    </citation>
    <scope>NUCLEOTIDE SEQUENCE [LARGE SCALE GENOMIC DNA]</scope>
    <source>
        <strain evidence="2 3">LSe6-5</strain>
    </source>
</reference>
<accession>A0ABU8DXW5</accession>
<keyword evidence="3" id="KW-1185">Reference proteome</keyword>
<name>A0ABU8DXW5_9ACTN</name>
<evidence type="ECO:0000313" key="3">
    <source>
        <dbReference type="Proteomes" id="UP001361570"/>
    </source>
</evidence>